<name>A0A1M6K5V5_9FIRM</name>
<organism evidence="2 3">
    <name type="scientific">Tepidibacter formicigenes DSM 15518</name>
    <dbReference type="NCBI Taxonomy" id="1123349"/>
    <lineage>
        <taxon>Bacteria</taxon>
        <taxon>Bacillati</taxon>
        <taxon>Bacillota</taxon>
        <taxon>Clostridia</taxon>
        <taxon>Peptostreptococcales</taxon>
        <taxon>Peptostreptococcaceae</taxon>
        <taxon>Tepidibacter</taxon>
    </lineage>
</organism>
<dbReference type="Pfam" id="PF01584">
    <property type="entry name" value="CheW"/>
    <property type="match status" value="1"/>
</dbReference>
<dbReference type="OrthoDB" id="9794382at2"/>
<dbReference type="GO" id="GO:0005829">
    <property type="term" value="C:cytosol"/>
    <property type="evidence" value="ECO:0007669"/>
    <property type="project" value="TreeGrafter"/>
</dbReference>
<evidence type="ECO:0000313" key="2">
    <source>
        <dbReference type="EMBL" id="SHJ54315.1"/>
    </source>
</evidence>
<dbReference type="InterPro" id="IPR039315">
    <property type="entry name" value="CheW"/>
</dbReference>
<reference evidence="3" key="1">
    <citation type="submission" date="2016-11" db="EMBL/GenBank/DDBJ databases">
        <authorList>
            <person name="Varghese N."/>
            <person name="Submissions S."/>
        </authorList>
    </citation>
    <scope>NUCLEOTIDE SEQUENCE [LARGE SCALE GENOMIC DNA]</scope>
    <source>
        <strain evidence="3">DSM 15518</strain>
    </source>
</reference>
<keyword evidence="3" id="KW-1185">Reference proteome</keyword>
<evidence type="ECO:0000313" key="3">
    <source>
        <dbReference type="Proteomes" id="UP000242497"/>
    </source>
</evidence>
<accession>A0A1M6K5V5</accession>
<dbReference type="PANTHER" id="PTHR22617:SF23">
    <property type="entry name" value="CHEMOTAXIS PROTEIN CHEW"/>
    <property type="match status" value="1"/>
</dbReference>
<dbReference type="SMART" id="SM00260">
    <property type="entry name" value="CheW"/>
    <property type="match status" value="1"/>
</dbReference>
<feature type="domain" description="CheW-like" evidence="1">
    <location>
        <begin position="3"/>
        <end position="144"/>
    </location>
</feature>
<evidence type="ECO:0000259" key="1">
    <source>
        <dbReference type="PROSITE" id="PS50851"/>
    </source>
</evidence>
<dbReference type="Proteomes" id="UP000242497">
    <property type="component" value="Unassembled WGS sequence"/>
</dbReference>
<dbReference type="Gene3D" id="2.40.50.180">
    <property type="entry name" value="CheA-289, Domain 4"/>
    <property type="match status" value="1"/>
</dbReference>
<proteinExistence type="predicted"/>
<dbReference type="RefSeq" id="WP_072886634.1">
    <property type="nucleotide sequence ID" value="NZ_FRAE01000006.1"/>
</dbReference>
<dbReference type="AlphaFoldDB" id="A0A1M6K5V5"/>
<dbReference type="PROSITE" id="PS50851">
    <property type="entry name" value="CHEW"/>
    <property type="match status" value="1"/>
</dbReference>
<dbReference type="EMBL" id="FRAE01000006">
    <property type="protein sequence ID" value="SHJ54315.1"/>
    <property type="molecule type" value="Genomic_DNA"/>
</dbReference>
<dbReference type="PANTHER" id="PTHR22617">
    <property type="entry name" value="CHEMOTAXIS SENSOR HISTIDINE KINASE-RELATED"/>
    <property type="match status" value="1"/>
</dbReference>
<protein>
    <submittedName>
        <fullName evidence="2">Purine-binding chemotaxis protein CheW</fullName>
    </submittedName>
</protein>
<dbReference type="InterPro" id="IPR002545">
    <property type="entry name" value="CheW-lke_dom"/>
</dbReference>
<gene>
    <name evidence="2" type="ORF">SAMN02744037_00300</name>
</gene>
<dbReference type="InterPro" id="IPR036061">
    <property type="entry name" value="CheW-like_dom_sf"/>
</dbReference>
<dbReference type="Gene3D" id="2.30.30.40">
    <property type="entry name" value="SH3 Domains"/>
    <property type="match status" value="1"/>
</dbReference>
<sequence>MAEKKYVIFKLNKEEYGVDIMTVKEVSEVRETIKVPNTPQFVDGIINIRGDITPIINLKKRFNIEENNESIEGARIIVVSIKDKMVGFIVDDTSQVLSIDEKNIDPAPELIAGVDKTYIQGIGKLEDRIVIILDLEKILSENEKDLINGMDI</sequence>
<dbReference type="SUPFAM" id="SSF50341">
    <property type="entry name" value="CheW-like"/>
    <property type="match status" value="1"/>
</dbReference>
<dbReference type="GO" id="GO:0006935">
    <property type="term" value="P:chemotaxis"/>
    <property type="evidence" value="ECO:0007669"/>
    <property type="project" value="InterPro"/>
</dbReference>
<dbReference type="STRING" id="1123349.SAMN02744037_00300"/>
<dbReference type="GO" id="GO:0007165">
    <property type="term" value="P:signal transduction"/>
    <property type="evidence" value="ECO:0007669"/>
    <property type="project" value="InterPro"/>
</dbReference>